<dbReference type="EMBL" id="SACN01000003">
    <property type="protein sequence ID" value="RVT90151.1"/>
    <property type="molecule type" value="Genomic_DNA"/>
</dbReference>
<keyword evidence="2" id="KW-1185">Reference proteome</keyword>
<evidence type="ECO:0000313" key="2">
    <source>
        <dbReference type="Proteomes" id="UP000282971"/>
    </source>
</evidence>
<accession>A0A437LXL2</accession>
<dbReference type="AlphaFoldDB" id="A0A437LXL2"/>
<proteinExistence type="predicted"/>
<reference evidence="1 2" key="1">
    <citation type="submission" date="2019-01" db="EMBL/GenBank/DDBJ databases">
        <authorList>
            <person name="Chen W.-M."/>
        </authorList>
    </citation>
    <scope>NUCLEOTIDE SEQUENCE [LARGE SCALE GENOMIC DNA]</scope>
    <source>
        <strain evidence="1 2">CCP-7</strain>
    </source>
</reference>
<evidence type="ECO:0000313" key="1">
    <source>
        <dbReference type="EMBL" id="RVT90151.1"/>
    </source>
</evidence>
<gene>
    <name evidence="1" type="ORF">EOD43_17750</name>
</gene>
<comment type="caution">
    <text evidence="1">The sequence shown here is derived from an EMBL/GenBank/DDBJ whole genome shotgun (WGS) entry which is preliminary data.</text>
</comment>
<protein>
    <submittedName>
        <fullName evidence="1">Uncharacterized protein</fullName>
    </submittedName>
</protein>
<sequence>MDFLGHTFIDKVVQLDGHTYKDCTFDGCVVRYDGGSIKFDGTTSFRGENRIEWGANVDATHPFARWFTDKMRDVRRRGLPTAE</sequence>
<name>A0A437LXL2_9SPHN</name>
<dbReference type="Proteomes" id="UP000282971">
    <property type="component" value="Unassembled WGS sequence"/>
</dbReference>
<organism evidence="1 2">
    <name type="scientific">Sphingomonas crocodyli</name>
    <dbReference type="NCBI Taxonomy" id="1979270"/>
    <lineage>
        <taxon>Bacteria</taxon>
        <taxon>Pseudomonadati</taxon>
        <taxon>Pseudomonadota</taxon>
        <taxon>Alphaproteobacteria</taxon>
        <taxon>Sphingomonadales</taxon>
        <taxon>Sphingomonadaceae</taxon>
        <taxon>Sphingomonas</taxon>
    </lineage>
</organism>
<dbReference type="OrthoDB" id="2623511at2"/>
<dbReference type="RefSeq" id="WP_127745402.1">
    <property type="nucleotide sequence ID" value="NZ_SACN01000003.1"/>
</dbReference>